<dbReference type="EMBL" id="KZ305047">
    <property type="protein sequence ID" value="PIA37142.1"/>
    <property type="molecule type" value="Genomic_DNA"/>
</dbReference>
<accession>A0A2G5D0U6</accession>
<dbReference type="AlphaFoldDB" id="A0A2G5D0U6"/>
<name>A0A2G5D0U6_AQUCA</name>
<dbReference type="InParanoid" id="A0A2G5D0U6"/>
<sequence>MGNGYFPNDDFSRAASFKEVKIVDTTNTYRIPDDIHVNVLVENRTCYRFENHGKYLKKGLTFLYGGPGGDCRD</sequence>
<organism evidence="2 3">
    <name type="scientific">Aquilegia coerulea</name>
    <name type="common">Rocky mountain columbine</name>
    <dbReference type="NCBI Taxonomy" id="218851"/>
    <lineage>
        <taxon>Eukaryota</taxon>
        <taxon>Viridiplantae</taxon>
        <taxon>Streptophyta</taxon>
        <taxon>Embryophyta</taxon>
        <taxon>Tracheophyta</taxon>
        <taxon>Spermatophyta</taxon>
        <taxon>Magnoliopsida</taxon>
        <taxon>Ranunculales</taxon>
        <taxon>Ranunculaceae</taxon>
        <taxon>Thalictroideae</taxon>
        <taxon>Aquilegia</taxon>
    </lineage>
</organism>
<proteinExistence type="predicted"/>
<dbReference type="PROSITE" id="PS52045">
    <property type="entry name" value="NEPROSIN_PEP_CD"/>
    <property type="match status" value="1"/>
</dbReference>
<evidence type="ECO:0000313" key="2">
    <source>
        <dbReference type="EMBL" id="PIA37142.1"/>
    </source>
</evidence>
<dbReference type="STRING" id="218851.A0A2G5D0U6"/>
<evidence type="ECO:0000259" key="1">
    <source>
        <dbReference type="PROSITE" id="PS52045"/>
    </source>
</evidence>
<reference evidence="2 3" key="1">
    <citation type="submission" date="2017-09" db="EMBL/GenBank/DDBJ databases">
        <title>WGS assembly of Aquilegia coerulea Goldsmith.</title>
        <authorList>
            <person name="Hodges S."/>
            <person name="Kramer E."/>
            <person name="Nordborg M."/>
            <person name="Tomkins J."/>
            <person name="Borevitz J."/>
            <person name="Derieg N."/>
            <person name="Yan J."/>
            <person name="Mihaltcheva S."/>
            <person name="Hayes R.D."/>
            <person name="Rokhsar D."/>
        </authorList>
    </citation>
    <scope>NUCLEOTIDE SEQUENCE [LARGE SCALE GENOMIC DNA]</scope>
    <source>
        <strain evidence="3">cv. Goldsmith</strain>
    </source>
</reference>
<evidence type="ECO:0000313" key="3">
    <source>
        <dbReference type="Proteomes" id="UP000230069"/>
    </source>
</evidence>
<keyword evidence="3" id="KW-1185">Reference proteome</keyword>
<dbReference type="Pfam" id="PF03080">
    <property type="entry name" value="Neprosin"/>
    <property type="match status" value="1"/>
</dbReference>
<dbReference type="Proteomes" id="UP000230069">
    <property type="component" value="Unassembled WGS sequence"/>
</dbReference>
<dbReference type="InterPro" id="IPR004314">
    <property type="entry name" value="Neprosin"/>
</dbReference>
<protein>
    <recommendedName>
        <fullName evidence="1">Neprosin PEP catalytic domain-containing protein</fullName>
    </recommendedName>
</protein>
<gene>
    <name evidence="2" type="ORF">AQUCO_03000010v1</name>
</gene>
<feature type="domain" description="Neprosin PEP catalytic" evidence="1">
    <location>
        <begin position="1"/>
        <end position="72"/>
    </location>
</feature>